<comment type="caution">
    <text evidence="1">The sequence shown here is derived from an EMBL/GenBank/DDBJ whole genome shotgun (WGS) entry which is preliminary data.</text>
</comment>
<organism evidence="1 2">
    <name type="scientific">Microbacterium invictum</name>
    <dbReference type="NCBI Taxonomy" id="515415"/>
    <lineage>
        <taxon>Bacteria</taxon>
        <taxon>Bacillati</taxon>
        <taxon>Actinomycetota</taxon>
        <taxon>Actinomycetes</taxon>
        <taxon>Micrococcales</taxon>
        <taxon>Microbacteriaceae</taxon>
        <taxon>Microbacterium</taxon>
    </lineage>
</organism>
<name>A0AA40VND8_9MICO</name>
<proteinExistence type="predicted"/>
<dbReference type="AlphaFoldDB" id="A0AA40VND8"/>
<accession>A0AA40VND8</accession>
<dbReference type="EMBL" id="JACIFH010000001">
    <property type="protein sequence ID" value="MBB4141284.1"/>
    <property type="molecule type" value="Genomic_DNA"/>
</dbReference>
<reference evidence="1 2" key="1">
    <citation type="submission" date="2020-08" db="EMBL/GenBank/DDBJ databases">
        <title>Sequencing the genomes of 1000 actinobacteria strains.</title>
        <authorList>
            <person name="Klenk H.-P."/>
        </authorList>
    </citation>
    <scope>NUCLEOTIDE SEQUENCE [LARGE SCALE GENOMIC DNA]</scope>
    <source>
        <strain evidence="1 2">DSM 19600</strain>
    </source>
</reference>
<protein>
    <submittedName>
        <fullName evidence="1">Uncharacterized protein</fullName>
    </submittedName>
</protein>
<sequence>MDATATLLAVSADPVQLARELAERHIGDGLPVVVATPERVDQMLAGTPRDPDEVIGHMPPIQGLVTPRYVAVNGVLAGCSPEHMPVLLAVAEALMAPEYNLFAIQPTTNPVTPLVIVHGPVREQLGMNWGAGCFGPGNYANAVIGRAVRFLLQNLGGAIPGKTDQATHGWPGKYSFCAAENADQTPWEPYHQRVGLDADDSAVTLFAVQAQHNIIDVTGQNGYEALNVIGRGMAAVGSNNHTMGGEALVVLCPEQAHQIADSGLGPTEAAEILFEHARIDMTGMPAPFQELIATRRPKWVDMSRLPIVDRPEDIQIIVAGGPGVHALYMASFALTKAVTRRI</sequence>
<keyword evidence="2" id="KW-1185">Reference proteome</keyword>
<evidence type="ECO:0000313" key="2">
    <source>
        <dbReference type="Proteomes" id="UP000549113"/>
    </source>
</evidence>
<evidence type="ECO:0000313" key="1">
    <source>
        <dbReference type="EMBL" id="MBB4141284.1"/>
    </source>
</evidence>
<dbReference type="Proteomes" id="UP000549113">
    <property type="component" value="Unassembled WGS sequence"/>
</dbReference>
<gene>
    <name evidence="1" type="ORF">BKA10_003078</name>
</gene>
<dbReference type="RefSeq" id="WP_183500776.1">
    <property type="nucleotide sequence ID" value="NZ_BAABCO010000003.1"/>
</dbReference>